<keyword evidence="8" id="KW-1185">Reference proteome</keyword>
<evidence type="ECO:0000256" key="2">
    <source>
        <dbReference type="ARBA" id="ARBA00022525"/>
    </source>
</evidence>
<keyword evidence="5" id="KW-1015">Disulfide bond</keyword>
<dbReference type="Pfam" id="PF10591">
    <property type="entry name" value="SPARC_Ca_bdg"/>
    <property type="match status" value="1"/>
</dbReference>
<dbReference type="InterPro" id="IPR036058">
    <property type="entry name" value="Kazal_dom_sf"/>
</dbReference>
<dbReference type="InterPro" id="IPR001478">
    <property type="entry name" value="PDZ"/>
</dbReference>
<dbReference type="PROSITE" id="PS00018">
    <property type="entry name" value="EF_HAND_1"/>
    <property type="match status" value="1"/>
</dbReference>
<proteinExistence type="predicted"/>
<dbReference type="GeneID" id="106459857"/>
<protein>
    <submittedName>
        <fullName evidence="9">SPARC-like</fullName>
    </submittedName>
</protein>
<dbReference type="InterPro" id="IPR018247">
    <property type="entry name" value="EF_Hand_1_Ca_BS"/>
</dbReference>
<dbReference type="Gene3D" id="2.30.42.10">
    <property type="match status" value="1"/>
</dbReference>
<dbReference type="SUPFAM" id="SSF100895">
    <property type="entry name" value="Kazal-type serine protease inhibitors"/>
    <property type="match status" value="1"/>
</dbReference>
<dbReference type="Gene3D" id="3.30.60.30">
    <property type="match status" value="1"/>
</dbReference>
<keyword evidence="6" id="KW-0325">Glycoprotein</keyword>
<evidence type="ECO:0000259" key="7">
    <source>
        <dbReference type="PROSITE" id="PS50106"/>
    </source>
</evidence>
<feature type="domain" description="PDZ" evidence="7">
    <location>
        <begin position="212"/>
        <end position="288"/>
    </location>
</feature>
<organism evidence="8 9">
    <name type="scientific">Limulus polyphemus</name>
    <name type="common">Atlantic horseshoe crab</name>
    <dbReference type="NCBI Taxonomy" id="6850"/>
    <lineage>
        <taxon>Eukaryota</taxon>
        <taxon>Metazoa</taxon>
        <taxon>Ecdysozoa</taxon>
        <taxon>Arthropoda</taxon>
        <taxon>Chelicerata</taxon>
        <taxon>Merostomata</taxon>
        <taxon>Xiphosura</taxon>
        <taxon>Limulidae</taxon>
        <taxon>Limulus</taxon>
    </lineage>
</organism>
<dbReference type="SUPFAM" id="SSF50156">
    <property type="entry name" value="PDZ domain-like"/>
    <property type="match status" value="1"/>
</dbReference>
<evidence type="ECO:0000313" key="9">
    <source>
        <dbReference type="RefSeq" id="XP_022242118.1"/>
    </source>
</evidence>
<dbReference type="Pfam" id="PF00595">
    <property type="entry name" value="PDZ"/>
    <property type="match status" value="1"/>
</dbReference>
<dbReference type="PROSITE" id="PS50106">
    <property type="entry name" value="PDZ"/>
    <property type="match status" value="1"/>
</dbReference>
<evidence type="ECO:0000256" key="3">
    <source>
        <dbReference type="ARBA" id="ARBA00022729"/>
    </source>
</evidence>
<dbReference type="InterPro" id="IPR019577">
    <property type="entry name" value="SPARC/Testican_Ca-bd-dom"/>
</dbReference>
<evidence type="ECO:0000313" key="8">
    <source>
        <dbReference type="Proteomes" id="UP000694941"/>
    </source>
</evidence>
<evidence type="ECO:0000256" key="5">
    <source>
        <dbReference type="ARBA" id="ARBA00023157"/>
    </source>
</evidence>
<comment type="subcellular location">
    <subcellularLocation>
        <location evidence="1">Secreted</location>
    </subcellularLocation>
</comment>
<gene>
    <name evidence="9" type="primary">LOC106459857</name>
</gene>
<evidence type="ECO:0000256" key="1">
    <source>
        <dbReference type="ARBA" id="ARBA00004613"/>
    </source>
</evidence>
<dbReference type="SUPFAM" id="SSF47473">
    <property type="entry name" value="EF-hand"/>
    <property type="match status" value="1"/>
</dbReference>
<dbReference type="PANTHER" id="PTHR13866:SF14">
    <property type="entry name" value="BM-40"/>
    <property type="match status" value="1"/>
</dbReference>
<reference evidence="9" key="1">
    <citation type="submission" date="2025-08" db="UniProtKB">
        <authorList>
            <consortium name="RefSeq"/>
        </authorList>
    </citation>
    <scope>IDENTIFICATION</scope>
    <source>
        <tissue evidence="9">Muscle</tissue>
    </source>
</reference>
<name>A0ABM1SER3_LIMPO</name>
<dbReference type="SMART" id="SM00228">
    <property type="entry name" value="PDZ"/>
    <property type="match status" value="1"/>
</dbReference>
<evidence type="ECO:0000256" key="4">
    <source>
        <dbReference type="ARBA" id="ARBA00022837"/>
    </source>
</evidence>
<dbReference type="Gene3D" id="1.10.238.10">
    <property type="entry name" value="EF-hand"/>
    <property type="match status" value="1"/>
</dbReference>
<keyword evidence="2" id="KW-0964">Secreted</keyword>
<accession>A0ABM1SER3</accession>
<dbReference type="InterPro" id="IPR036034">
    <property type="entry name" value="PDZ_sf"/>
</dbReference>
<sequence length="352" mass="40201">MFCISRLDPCAGLHCGAGRICVTDEQEKPVCDCVSECPVETDERRKVCSNHNETWSSDCEVHRMRCLCNKGSEECLEKKYDHVHVDYYGTCIEIPECIKEEMGDFPRRIREWLFAVMQELALRGELGAHYMKLEEEAEEDLSRKWVNAIIWKFCDLDSHPEDRAVSRHELFPIRAPLLAMEHCIAPFLDNCDSDSDHIITLVEWGSCLGLKERGSPWGFRIQGGRQACQLIRISSLIKGGKAELQGVKEGDVLEEINGHSAASLSEIEIHRLILSTGNTLNLLIRREENQPIRSMFKSSAVIEMKRKIDVAQVTSKSAFICFENLHTHVPNSSREQSYRTFNSLYNLRSCFS</sequence>
<dbReference type="Proteomes" id="UP000694941">
    <property type="component" value="Unplaced"/>
</dbReference>
<keyword evidence="4" id="KW-0106">Calcium</keyword>
<dbReference type="PANTHER" id="PTHR13866">
    <property type="entry name" value="SPARC OSTEONECTIN"/>
    <property type="match status" value="1"/>
</dbReference>
<dbReference type="CDD" id="cd16231">
    <property type="entry name" value="EFh_SPARC_like"/>
    <property type="match status" value="1"/>
</dbReference>
<evidence type="ECO:0000256" key="6">
    <source>
        <dbReference type="ARBA" id="ARBA00023180"/>
    </source>
</evidence>
<dbReference type="CDD" id="cd01328">
    <property type="entry name" value="FSL_SPARC"/>
    <property type="match status" value="1"/>
</dbReference>
<dbReference type="InterPro" id="IPR037641">
    <property type="entry name" value="SPARC_FS"/>
</dbReference>
<dbReference type="InterPro" id="IPR011992">
    <property type="entry name" value="EF-hand-dom_pair"/>
</dbReference>
<keyword evidence="3" id="KW-0732">Signal</keyword>
<dbReference type="RefSeq" id="XP_022242118.1">
    <property type="nucleotide sequence ID" value="XM_022386410.1"/>
</dbReference>